<dbReference type="Proteomes" id="UP001373714">
    <property type="component" value="Unassembled WGS sequence"/>
</dbReference>
<feature type="region of interest" description="Disordered" evidence="1">
    <location>
        <begin position="278"/>
        <end position="305"/>
    </location>
</feature>
<feature type="compositionally biased region" description="Low complexity" evidence="1">
    <location>
        <begin position="279"/>
        <end position="290"/>
    </location>
</feature>
<feature type="compositionally biased region" description="Polar residues" evidence="1">
    <location>
        <begin position="291"/>
        <end position="300"/>
    </location>
</feature>
<feature type="compositionally biased region" description="Polar residues" evidence="1">
    <location>
        <begin position="80"/>
        <end position="99"/>
    </location>
</feature>
<evidence type="ECO:0000313" key="2">
    <source>
        <dbReference type="EMBL" id="KAK6362864.1"/>
    </source>
</evidence>
<feature type="region of interest" description="Disordered" evidence="1">
    <location>
        <begin position="237"/>
        <end position="260"/>
    </location>
</feature>
<dbReference type="EMBL" id="JAVHNS010000001">
    <property type="protein sequence ID" value="KAK6362864.1"/>
    <property type="molecule type" value="Genomic_DNA"/>
</dbReference>
<accession>A0AAV9VSC4</accession>
<evidence type="ECO:0000313" key="3">
    <source>
        <dbReference type="Proteomes" id="UP001373714"/>
    </source>
</evidence>
<comment type="caution">
    <text evidence="2">The sequence shown here is derived from an EMBL/GenBank/DDBJ whole genome shotgun (WGS) entry which is preliminary data.</text>
</comment>
<name>A0AAV9VSC4_9PEZI</name>
<feature type="region of interest" description="Disordered" evidence="1">
    <location>
        <begin position="48"/>
        <end position="109"/>
    </location>
</feature>
<evidence type="ECO:0000256" key="1">
    <source>
        <dbReference type="SAM" id="MobiDB-lite"/>
    </source>
</evidence>
<organism evidence="2 3">
    <name type="scientific">Orbilia blumenaviensis</name>
    <dbReference type="NCBI Taxonomy" id="1796055"/>
    <lineage>
        <taxon>Eukaryota</taxon>
        <taxon>Fungi</taxon>
        <taxon>Dikarya</taxon>
        <taxon>Ascomycota</taxon>
        <taxon>Pezizomycotina</taxon>
        <taxon>Orbiliomycetes</taxon>
        <taxon>Orbiliales</taxon>
        <taxon>Orbiliaceae</taxon>
        <taxon>Orbilia</taxon>
    </lineage>
</organism>
<proteinExistence type="predicted"/>
<dbReference type="AlphaFoldDB" id="A0AAV9VSC4"/>
<reference evidence="2 3" key="1">
    <citation type="submission" date="2019-10" db="EMBL/GenBank/DDBJ databases">
        <authorList>
            <person name="Palmer J.M."/>
        </authorList>
    </citation>
    <scope>NUCLEOTIDE SEQUENCE [LARGE SCALE GENOMIC DNA]</scope>
    <source>
        <strain evidence="2 3">TWF730</strain>
    </source>
</reference>
<protein>
    <submittedName>
        <fullName evidence="2">Uncharacterized protein</fullName>
    </submittedName>
</protein>
<keyword evidence="3" id="KW-1185">Reference proteome</keyword>
<gene>
    <name evidence="2" type="ORF">TWF730_000317</name>
</gene>
<feature type="compositionally biased region" description="Low complexity" evidence="1">
    <location>
        <begin position="48"/>
        <end position="69"/>
    </location>
</feature>
<sequence>MEFEQVVLPIHELSYHTDKKKSTAATTIILNESLQIIEVDTVVVPVSNSTSNRKSRSGAATATTTRSSSNHGCRRRNSKPKSNVSQHPASNSWSSNLTQQPPPPPEISAIAQRGHSLRLSFPHDINTNRSSRHVHNDYDNNNFLTQTNGYALSTLQNHYTPPSPTLEAMFMEATSCRSSQPGVETLVSVYNYVKGHKHPNGLYPPYQLGVSGDEGVLSIYRSYKEEDLNFCDAASDGSGVNDCSSGGSGSKGKNGEGKMGRDNRVWWSDIMHEVWRRYSPSSTPSSTSNSRYLRTRSSAVPPQPPPRLRFVAIPEVNNEEVKMVANYAFEKKGLDKERDALVVDWDDEKVGSGEGWSFFDAFLGTASVKAIHRMATDHADELGYIVPARVYIKYSRFEYPNIGEVLLPNLLVEMRRERV</sequence>